<evidence type="ECO:0000256" key="1">
    <source>
        <dbReference type="PIRSR" id="PIRSR611757-1"/>
    </source>
</evidence>
<evidence type="ECO:0000256" key="2">
    <source>
        <dbReference type="SAM" id="SignalP"/>
    </source>
</evidence>
<dbReference type="NCBIfam" id="TIGR02282">
    <property type="entry name" value="MltB"/>
    <property type="match status" value="1"/>
</dbReference>
<dbReference type="Gene3D" id="1.10.530.10">
    <property type="match status" value="1"/>
</dbReference>
<evidence type="ECO:0000313" key="4">
    <source>
        <dbReference type="EMBL" id="RUO44428.1"/>
    </source>
</evidence>
<feature type="signal peptide" evidence="2">
    <location>
        <begin position="1"/>
        <end position="17"/>
    </location>
</feature>
<dbReference type="InterPro" id="IPR011757">
    <property type="entry name" value="Lytic_transglycosylase_MltB"/>
</dbReference>
<feature type="chain" id="PRO_5019488549" evidence="2">
    <location>
        <begin position="18"/>
        <end position="327"/>
    </location>
</feature>
<organism evidence="4 5">
    <name type="scientific">Aliidiomarina taiwanensis</name>
    <dbReference type="NCBI Taxonomy" id="946228"/>
    <lineage>
        <taxon>Bacteria</taxon>
        <taxon>Pseudomonadati</taxon>
        <taxon>Pseudomonadota</taxon>
        <taxon>Gammaproteobacteria</taxon>
        <taxon>Alteromonadales</taxon>
        <taxon>Idiomarinaceae</taxon>
        <taxon>Aliidiomarina</taxon>
    </lineage>
</organism>
<dbReference type="GO" id="GO:0009253">
    <property type="term" value="P:peptidoglycan catabolic process"/>
    <property type="evidence" value="ECO:0007669"/>
    <property type="project" value="TreeGrafter"/>
</dbReference>
<sequence>MMLASFFLMTPSLTATASETAAANSQHATFYQELESKHQVPRVQAERILAQAQVSDAVLEAITTPWEAKPWYQYYPIFLTPSRLEKGLAFWQEHKESLERAEQTYGVPAEVIVAIIGVETYYGGYLGRHKVLDALYTLAFHYPPRARFFRSELGHFLALTQEEQLNPTELMGSYAGAMGYGQFISSSYRAYAVDFDGDGQRDLLTNPVDAIGSVANYFAKHHWQPGQPIATPAWVGATTDTSAFISNRGQQLTHTVADLQSAGIRFTTEAAPGTKARLFKFEEENNEASYWVALPNFYSITRYNHSPLYAMVVYQLSEQLRRGAQGL</sequence>
<dbReference type="SUPFAM" id="SSF53955">
    <property type="entry name" value="Lysozyme-like"/>
    <property type="match status" value="1"/>
</dbReference>
<dbReference type="InterPro" id="IPR031304">
    <property type="entry name" value="SLT_2"/>
</dbReference>
<gene>
    <name evidence="4" type="primary">mltB</name>
    <name evidence="4" type="ORF">CWE15_01420</name>
</gene>
<dbReference type="FunFam" id="1.10.8.350:FF:000001">
    <property type="entry name" value="Lytic murein transglycosylase B"/>
    <property type="match status" value="1"/>
</dbReference>
<comment type="caution">
    <text evidence="4">The sequence shown here is derived from an EMBL/GenBank/DDBJ whole genome shotgun (WGS) entry which is preliminary data.</text>
</comment>
<dbReference type="Proteomes" id="UP000286976">
    <property type="component" value="Unassembled WGS sequence"/>
</dbReference>
<keyword evidence="5" id="KW-1185">Reference proteome</keyword>
<dbReference type="OrthoDB" id="9772911at2"/>
<dbReference type="GO" id="GO:0008933">
    <property type="term" value="F:peptidoglycan lytic transglycosylase activity"/>
    <property type="evidence" value="ECO:0007669"/>
    <property type="project" value="TreeGrafter"/>
</dbReference>
<dbReference type="InterPro" id="IPR043426">
    <property type="entry name" value="MltB-like"/>
</dbReference>
<dbReference type="CDD" id="cd13399">
    <property type="entry name" value="Slt35-like"/>
    <property type="match status" value="1"/>
</dbReference>
<dbReference type="Gene3D" id="1.10.8.350">
    <property type="entry name" value="Bacterial muramidase"/>
    <property type="match status" value="1"/>
</dbReference>
<accession>A0A432XAI7</accession>
<dbReference type="Pfam" id="PF13406">
    <property type="entry name" value="SLT_2"/>
    <property type="match status" value="1"/>
</dbReference>
<feature type="domain" description="Transglycosylase SLT" evidence="3">
    <location>
        <begin position="26"/>
        <end position="318"/>
    </location>
</feature>
<evidence type="ECO:0000313" key="5">
    <source>
        <dbReference type="Proteomes" id="UP000286976"/>
    </source>
</evidence>
<dbReference type="EMBL" id="PIPQ01000001">
    <property type="protein sequence ID" value="RUO44428.1"/>
    <property type="molecule type" value="Genomic_DNA"/>
</dbReference>
<keyword evidence="2" id="KW-0732">Signal</keyword>
<evidence type="ECO:0000259" key="3">
    <source>
        <dbReference type="Pfam" id="PF13406"/>
    </source>
</evidence>
<dbReference type="InterPro" id="IPR023346">
    <property type="entry name" value="Lysozyme-like_dom_sf"/>
</dbReference>
<dbReference type="AlphaFoldDB" id="A0A432XAI7"/>
<name>A0A432XAI7_9GAMM</name>
<proteinExistence type="predicted"/>
<reference evidence="4 5" key="1">
    <citation type="journal article" date="2011" name="Front. Microbiol.">
        <title>Genomic signatures of strain selection and enhancement in Bacillus atrophaeus var. globigii, a historical biowarfare simulant.</title>
        <authorList>
            <person name="Gibbons H.S."/>
            <person name="Broomall S.M."/>
            <person name="McNew L.A."/>
            <person name="Daligault H."/>
            <person name="Chapman C."/>
            <person name="Bruce D."/>
            <person name="Karavis M."/>
            <person name="Krepps M."/>
            <person name="McGregor P.A."/>
            <person name="Hong C."/>
            <person name="Park K.H."/>
            <person name="Akmal A."/>
            <person name="Feldman A."/>
            <person name="Lin J.S."/>
            <person name="Chang W.E."/>
            <person name="Higgs B.W."/>
            <person name="Demirev P."/>
            <person name="Lindquist J."/>
            <person name="Liem A."/>
            <person name="Fochler E."/>
            <person name="Read T.D."/>
            <person name="Tapia R."/>
            <person name="Johnson S."/>
            <person name="Bishop-Lilly K.A."/>
            <person name="Detter C."/>
            <person name="Han C."/>
            <person name="Sozhamannan S."/>
            <person name="Rosenzweig C.N."/>
            <person name="Skowronski E.W."/>
        </authorList>
    </citation>
    <scope>NUCLEOTIDE SEQUENCE [LARGE SCALE GENOMIC DNA]</scope>
    <source>
        <strain evidence="4 5">AIT1</strain>
    </source>
</reference>
<feature type="active site" evidence="1">
    <location>
        <position position="119"/>
    </location>
</feature>
<dbReference type="PANTHER" id="PTHR30163">
    <property type="entry name" value="MEMBRANE-BOUND LYTIC MUREIN TRANSGLYCOSYLASE B"/>
    <property type="match status" value="1"/>
</dbReference>
<protein>
    <submittedName>
        <fullName evidence="4">Lytic murein transglycosylase B</fullName>
    </submittedName>
</protein>
<dbReference type="PANTHER" id="PTHR30163:SF9">
    <property type="entry name" value="MEMBRANE-BOUND LYTIC MUREIN TRANSGLYCOSYLASE B"/>
    <property type="match status" value="1"/>
</dbReference>